<evidence type="ECO:0000313" key="2">
    <source>
        <dbReference type="Proteomes" id="UP000799539"/>
    </source>
</evidence>
<proteinExistence type="predicted"/>
<dbReference type="EMBL" id="ML992706">
    <property type="protein sequence ID" value="KAF2207219.1"/>
    <property type="molecule type" value="Genomic_DNA"/>
</dbReference>
<dbReference type="Proteomes" id="UP000799539">
    <property type="component" value="Unassembled WGS sequence"/>
</dbReference>
<dbReference type="OrthoDB" id="3650297at2759"/>
<dbReference type="AlphaFoldDB" id="A0A6A6F228"/>
<reference evidence="1" key="1">
    <citation type="journal article" date="2020" name="Stud. Mycol.">
        <title>101 Dothideomycetes genomes: a test case for predicting lifestyles and emergence of pathogens.</title>
        <authorList>
            <person name="Haridas S."/>
            <person name="Albert R."/>
            <person name="Binder M."/>
            <person name="Bloem J."/>
            <person name="Labutti K."/>
            <person name="Salamov A."/>
            <person name="Andreopoulos B."/>
            <person name="Baker S."/>
            <person name="Barry K."/>
            <person name="Bills G."/>
            <person name="Bluhm B."/>
            <person name="Cannon C."/>
            <person name="Castanera R."/>
            <person name="Culley D."/>
            <person name="Daum C."/>
            <person name="Ezra D."/>
            <person name="Gonzalez J."/>
            <person name="Henrissat B."/>
            <person name="Kuo A."/>
            <person name="Liang C."/>
            <person name="Lipzen A."/>
            <person name="Lutzoni F."/>
            <person name="Magnuson J."/>
            <person name="Mondo S."/>
            <person name="Nolan M."/>
            <person name="Ohm R."/>
            <person name="Pangilinan J."/>
            <person name="Park H.-J."/>
            <person name="Ramirez L."/>
            <person name="Alfaro M."/>
            <person name="Sun H."/>
            <person name="Tritt A."/>
            <person name="Yoshinaga Y."/>
            <person name="Zwiers L.-H."/>
            <person name="Turgeon B."/>
            <person name="Goodwin S."/>
            <person name="Spatafora J."/>
            <person name="Crous P."/>
            <person name="Grigoriev I."/>
        </authorList>
    </citation>
    <scope>NUCLEOTIDE SEQUENCE</scope>
    <source>
        <strain evidence="1">SCOH1-5</strain>
    </source>
</reference>
<keyword evidence="2" id="KW-1185">Reference proteome</keyword>
<sequence length="151" mass="17192">MTDGFDAVRALRFPYFSRFPYYLPHIASNNDIGLMLKCKTLRSAAIAFTPGDVVTLWGTGVRGLQKPAAQFVQEYYLTKILGRNELEELRFMQYSGSNRSLGIPALALWFKNEYQRRKEAGLSFKNVRILLPHGEKVWASDAQNNIDRSGL</sequence>
<organism evidence="1 2">
    <name type="scientific">Cercospora zeae-maydis SCOH1-5</name>
    <dbReference type="NCBI Taxonomy" id="717836"/>
    <lineage>
        <taxon>Eukaryota</taxon>
        <taxon>Fungi</taxon>
        <taxon>Dikarya</taxon>
        <taxon>Ascomycota</taxon>
        <taxon>Pezizomycotina</taxon>
        <taxon>Dothideomycetes</taxon>
        <taxon>Dothideomycetidae</taxon>
        <taxon>Mycosphaerellales</taxon>
        <taxon>Mycosphaerellaceae</taxon>
        <taxon>Cercospora</taxon>
    </lineage>
</organism>
<name>A0A6A6F228_9PEZI</name>
<gene>
    <name evidence="1" type="ORF">CERZMDRAFT_102714</name>
</gene>
<evidence type="ECO:0000313" key="1">
    <source>
        <dbReference type="EMBL" id="KAF2207219.1"/>
    </source>
</evidence>
<protein>
    <submittedName>
        <fullName evidence="1">Uncharacterized protein</fullName>
    </submittedName>
</protein>
<accession>A0A6A6F228</accession>